<evidence type="ECO:0000313" key="20">
    <source>
        <dbReference type="Proteomes" id="UP000176997"/>
    </source>
</evidence>
<dbReference type="HAMAP" id="MF_00605">
    <property type="entry name" value="TrmD"/>
    <property type="match status" value="1"/>
</dbReference>
<dbReference type="Pfam" id="PF01746">
    <property type="entry name" value="tRNA_m1G_MT"/>
    <property type="match status" value="1"/>
</dbReference>
<dbReference type="InterPro" id="IPR002649">
    <property type="entry name" value="tRNA_m1G_MeTrfase_TrmD"/>
</dbReference>
<feature type="domain" description="tRNA methyltransferase TRMD/TRM10-type" evidence="18">
    <location>
        <begin position="2"/>
        <end position="220"/>
    </location>
</feature>
<evidence type="ECO:0000256" key="5">
    <source>
        <dbReference type="ARBA" id="ARBA00012807"/>
    </source>
</evidence>
<evidence type="ECO:0000256" key="1">
    <source>
        <dbReference type="ARBA" id="ARBA00002634"/>
    </source>
</evidence>
<comment type="caution">
    <text evidence="15">Lacks conserved residue(s) required for the propagation of feature annotation.</text>
</comment>
<dbReference type="InterPro" id="IPR029028">
    <property type="entry name" value="Alpha/beta_knot_MTases"/>
</dbReference>
<dbReference type="InterPro" id="IPR016009">
    <property type="entry name" value="tRNA_MeTrfase_TRMD/TRM10"/>
</dbReference>
<dbReference type="EMBL" id="MHUS01000009">
    <property type="protein sequence ID" value="OHA81674.1"/>
    <property type="molecule type" value="Genomic_DNA"/>
</dbReference>
<sequence length="228" mass="25276">MLRFHFITIFPDMIAAYAGEALIARAAKNKLIEVSAYNPRDFLKGKAKHAYRAVDDRPYGGGPGMVFMADPVVRATEQALKGAVKSKRRTKVIMLSPQGKQFDNAYATKISKRYDDVVFIAGRYEGVDARVKKIFKAEEVSGGPYVVTGGELPALMMMDAITRQIPGVLGKIESLEESRAASPEVYTRPEVYEYKGKKYRVPKVLLGGDHKKIEAWRVSKIKKGGEGT</sequence>
<comment type="subcellular location">
    <subcellularLocation>
        <location evidence="2 15 17">Cytoplasm</location>
    </subcellularLocation>
</comment>
<evidence type="ECO:0000256" key="17">
    <source>
        <dbReference type="RuleBase" id="RU003464"/>
    </source>
</evidence>
<dbReference type="AlphaFoldDB" id="A0A1G2S9C7"/>
<dbReference type="InterPro" id="IPR029026">
    <property type="entry name" value="tRNA_m1G_MTases_N"/>
</dbReference>
<keyword evidence="11 15" id="KW-0819">tRNA processing</keyword>
<comment type="function">
    <text evidence="1 15 17">Specifically methylates guanosine-37 in various tRNAs.</text>
</comment>
<evidence type="ECO:0000256" key="16">
    <source>
        <dbReference type="PIRSR" id="PIRSR000386-1"/>
    </source>
</evidence>
<evidence type="ECO:0000256" key="15">
    <source>
        <dbReference type="HAMAP-Rule" id="MF_00605"/>
    </source>
</evidence>
<dbReference type="PANTHER" id="PTHR46417:SF1">
    <property type="entry name" value="TRNA (GUANINE-N(1)-)-METHYLTRANSFERASE"/>
    <property type="match status" value="1"/>
</dbReference>
<name>A0A1G2S9C7_9BACT</name>
<dbReference type="PANTHER" id="PTHR46417">
    <property type="entry name" value="TRNA (GUANINE-N(1)-)-METHYLTRANSFERASE"/>
    <property type="match status" value="1"/>
</dbReference>
<dbReference type="InterPro" id="IPR023148">
    <property type="entry name" value="tRNA_m1G_MeTrfase_C_sf"/>
</dbReference>
<feature type="binding site" evidence="15 16">
    <location>
        <position position="122"/>
    </location>
    <ligand>
        <name>S-adenosyl-L-methionine</name>
        <dbReference type="ChEBI" id="CHEBI:59789"/>
    </ligand>
</feature>
<dbReference type="EC" id="2.1.1.228" evidence="5 15"/>
<dbReference type="GO" id="GO:0002939">
    <property type="term" value="P:tRNA N1-guanine methylation"/>
    <property type="evidence" value="ECO:0007669"/>
    <property type="project" value="TreeGrafter"/>
</dbReference>
<dbReference type="Proteomes" id="UP000176997">
    <property type="component" value="Unassembled WGS sequence"/>
</dbReference>
<evidence type="ECO:0000256" key="3">
    <source>
        <dbReference type="ARBA" id="ARBA00007630"/>
    </source>
</evidence>
<dbReference type="PIRSF" id="PIRSF000386">
    <property type="entry name" value="tRNA_mtase"/>
    <property type="match status" value="1"/>
</dbReference>
<dbReference type="STRING" id="1802723.A2675_02855"/>
<gene>
    <name evidence="15" type="primary">trmD</name>
    <name evidence="19" type="ORF">A2675_02855</name>
</gene>
<accession>A0A1G2S9C7</accession>
<keyword evidence="9 15" id="KW-0808">Transferase</keyword>
<dbReference type="Gene3D" id="3.40.1280.10">
    <property type="match status" value="1"/>
</dbReference>
<evidence type="ECO:0000256" key="13">
    <source>
        <dbReference type="ARBA" id="ARBA00033392"/>
    </source>
</evidence>
<dbReference type="GO" id="GO:0052906">
    <property type="term" value="F:tRNA (guanine(37)-N1)-methyltransferase activity"/>
    <property type="evidence" value="ECO:0007669"/>
    <property type="project" value="UniProtKB-UniRule"/>
</dbReference>
<evidence type="ECO:0000256" key="7">
    <source>
        <dbReference type="ARBA" id="ARBA00022490"/>
    </source>
</evidence>
<evidence type="ECO:0000256" key="4">
    <source>
        <dbReference type="ARBA" id="ARBA00011738"/>
    </source>
</evidence>
<evidence type="ECO:0000256" key="6">
    <source>
        <dbReference type="ARBA" id="ARBA00014679"/>
    </source>
</evidence>
<proteinExistence type="inferred from homology"/>
<evidence type="ECO:0000313" key="19">
    <source>
        <dbReference type="EMBL" id="OHA81674.1"/>
    </source>
</evidence>
<dbReference type="GO" id="GO:0005829">
    <property type="term" value="C:cytosol"/>
    <property type="evidence" value="ECO:0007669"/>
    <property type="project" value="TreeGrafter"/>
</dbReference>
<evidence type="ECO:0000256" key="14">
    <source>
        <dbReference type="ARBA" id="ARBA00047783"/>
    </source>
</evidence>
<dbReference type="Gene3D" id="1.10.1270.20">
    <property type="entry name" value="tRNA(m1g37)methyltransferase, domain 2"/>
    <property type="match status" value="1"/>
</dbReference>
<comment type="similarity">
    <text evidence="3 15 17">Belongs to the RNA methyltransferase TrmD family.</text>
</comment>
<evidence type="ECO:0000256" key="8">
    <source>
        <dbReference type="ARBA" id="ARBA00022603"/>
    </source>
</evidence>
<reference evidence="19 20" key="1">
    <citation type="journal article" date="2016" name="Nat. Commun.">
        <title>Thousands of microbial genomes shed light on interconnected biogeochemical processes in an aquifer system.</title>
        <authorList>
            <person name="Anantharaman K."/>
            <person name="Brown C.T."/>
            <person name="Hug L.A."/>
            <person name="Sharon I."/>
            <person name="Castelle C.J."/>
            <person name="Probst A.J."/>
            <person name="Thomas B.C."/>
            <person name="Singh A."/>
            <person name="Wilkins M.J."/>
            <person name="Karaoz U."/>
            <person name="Brodie E.L."/>
            <person name="Williams K.H."/>
            <person name="Hubbard S.S."/>
            <person name="Banfield J.F."/>
        </authorList>
    </citation>
    <scope>NUCLEOTIDE SEQUENCE [LARGE SCALE GENOMIC DNA]</scope>
</reference>
<evidence type="ECO:0000256" key="2">
    <source>
        <dbReference type="ARBA" id="ARBA00004496"/>
    </source>
</evidence>
<organism evidence="19 20">
    <name type="scientific">Candidatus Yonathbacteria bacterium RIFCSPHIGHO2_01_FULL_51_10</name>
    <dbReference type="NCBI Taxonomy" id="1802723"/>
    <lineage>
        <taxon>Bacteria</taxon>
        <taxon>Candidatus Yonathiibacteriota</taxon>
    </lineage>
</organism>
<dbReference type="NCBIfam" id="TIGR00088">
    <property type="entry name" value="trmD"/>
    <property type="match status" value="1"/>
</dbReference>
<evidence type="ECO:0000259" key="18">
    <source>
        <dbReference type="Pfam" id="PF01746"/>
    </source>
</evidence>
<dbReference type="SUPFAM" id="SSF75217">
    <property type="entry name" value="alpha/beta knot"/>
    <property type="match status" value="1"/>
</dbReference>
<evidence type="ECO:0000256" key="11">
    <source>
        <dbReference type="ARBA" id="ARBA00022694"/>
    </source>
</evidence>
<keyword evidence="8 15" id="KW-0489">Methyltransferase</keyword>
<evidence type="ECO:0000256" key="12">
    <source>
        <dbReference type="ARBA" id="ARBA00029736"/>
    </source>
</evidence>
<protein>
    <recommendedName>
        <fullName evidence="6 15">tRNA (guanine-N(1)-)-methyltransferase</fullName>
        <ecNumber evidence="5 15">2.1.1.228</ecNumber>
    </recommendedName>
    <alternativeName>
        <fullName evidence="12 15">M1G-methyltransferase</fullName>
    </alternativeName>
    <alternativeName>
        <fullName evidence="13 15">tRNA [GM37] methyltransferase</fullName>
    </alternativeName>
</protein>
<comment type="caution">
    <text evidence="19">The sequence shown here is derived from an EMBL/GenBank/DDBJ whole genome shotgun (WGS) entry which is preliminary data.</text>
</comment>
<keyword evidence="10 15" id="KW-0949">S-adenosyl-L-methionine</keyword>
<evidence type="ECO:0000256" key="9">
    <source>
        <dbReference type="ARBA" id="ARBA00022679"/>
    </source>
</evidence>
<evidence type="ECO:0000256" key="10">
    <source>
        <dbReference type="ARBA" id="ARBA00022691"/>
    </source>
</evidence>
<keyword evidence="7 15" id="KW-0963">Cytoplasm</keyword>
<comment type="subunit">
    <text evidence="4 15 17">Homodimer.</text>
</comment>
<comment type="catalytic activity">
    <reaction evidence="14 15 17">
        <text>guanosine(37) in tRNA + S-adenosyl-L-methionine = N(1)-methylguanosine(37) in tRNA + S-adenosyl-L-homocysteine + H(+)</text>
        <dbReference type="Rhea" id="RHEA:36899"/>
        <dbReference type="Rhea" id="RHEA-COMP:10145"/>
        <dbReference type="Rhea" id="RHEA-COMP:10147"/>
        <dbReference type="ChEBI" id="CHEBI:15378"/>
        <dbReference type="ChEBI" id="CHEBI:57856"/>
        <dbReference type="ChEBI" id="CHEBI:59789"/>
        <dbReference type="ChEBI" id="CHEBI:73542"/>
        <dbReference type="ChEBI" id="CHEBI:74269"/>
        <dbReference type="EC" id="2.1.1.228"/>
    </reaction>
</comment>